<reference evidence="3" key="1">
    <citation type="submission" date="2009-11" db="EMBL/GenBank/DDBJ databases">
        <title>The complete chromosome of Xylanimonas cellulosilytica DSM 15894.</title>
        <authorList>
            <consortium name="US DOE Joint Genome Institute (JGI-PGF)"/>
            <person name="Lucas S."/>
            <person name="Copeland A."/>
            <person name="Lapidus A."/>
            <person name="Glavina del Rio T."/>
            <person name="Dalin E."/>
            <person name="Tice H."/>
            <person name="Bruce D."/>
            <person name="Goodwin L."/>
            <person name="Pitluck S."/>
            <person name="Kyrpides N."/>
            <person name="Mavromatis K."/>
            <person name="Ivanova N."/>
            <person name="Mikhailova N."/>
            <person name="Foster B."/>
            <person name="Clum A."/>
            <person name="Brettin T."/>
            <person name="Detter J.C."/>
            <person name="Han C."/>
            <person name="Larimer F."/>
            <person name="Land M."/>
            <person name="Hauser L."/>
            <person name="Markowitz V."/>
            <person name="Cheng J.F."/>
            <person name="Hugenholtz P."/>
            <person name="Woyke T."/>
            <person name="Wu D."/>
            <person name="Gehrich-Schroeter G."/>
            <person name="Schneider S."/>
            <person name="Pukall S.R."/>
            <person name="Klenk H.P."/>
            <person name="Eisen J.A."/>
        </authorList>
    </citation>
    <scope>NUCLEOTIDE SEQUENCE [LARGE SCALE GENOMIC DNA]</scope>
    <source>
        <strain evidence="3">DSM 15894 / CECT 5975 / LMG 20990 / XIL07</strain>
    </source>
</reference>
<gene>
    <name evidence="2" type="ordered locus">Xcel_1114</name>
</gene>
<accession>D1BZJ1</accession>
<feature type="region of interest" description="Disordered" evidence="1">
    <location>
        <begin position="276"/>
        <end position="303"/>
    </location>
</feature>
<dbReference type="OrthoDB" id="9828367at2"/>
<keyword evidence="3" id="KW-1185">Reference proteome</keyword>
<evidence type="ECO:0000256" key="1">
    <source>
        <dbReference type="SAM" id="MobiDB-lite"/>
    </source>
</evidence>
<dbReference type="HOGENOM" id="CLU_093729_0_0_11"/>
<dbReference type="Proteomes" id="UP000002255">
    <property type="component" value="Chromosome"/>
</dbReference>
<dbReference type="STRING" id="446471.Xcel_1114"/>
<evidence type="ECO:0000313" key="2">
    <source>
        <dbReference type="EMBL" id="ACZ30145.1"/>
    </source>
</evidence>
<dbReference type="EMBL" id="CP001821">
    <property type="protein sequence ID" value="ACZ30145.1"/>
    <property type="molecule type" value="Genomic_DNA"/>
</dbReference>
<evidence type="ECO:0000313" key="3">
    <source>
        <dbReference type="Proteomes" id="UP000002255"/>
    </source>
</evidence>
<name>D1BZJ1_XYLCX</name>
<reference evidence="2 3" key="2">
    <citation type="journal article" date="2010" name="Stand. Genomic Sci.">
        <title>Complete genome sequence of Xylanimonas cellulosilytica type strain (XIL07).</title>
        <authorList>
            <person name="Foster B."/>
            <person name="Pukall R."/>
            <person name="Abt B."/>
            <person name="Nolan M."/>
            <person name="Glavina Del Rio T."/>
            <person name="Chen F."/>
            <person name="Lucas S."/>
            <person name="Tice H."/>
            <person name="Pitluck S."/>
            <person name="Cheng J.-F."/>
            <person name="Chertkov O."/>
            <person name="Brettin T."/>
            <person name="Han C."/>
            <person name="Detter J.C."/>
            <person name="Bruce D."/>
            <person name="Goodwin L."/>
            <person name="Ivanova N."/>
            <person name="Mavromatis K."/>
            <person name="Pati A."/>
            <person name="Mikhailova N."/>
            <person name="Chen A."/>
            <person name="Palaniappan K."/>
            <person name="Land M."/>
            <person name="Hauser L."/>
            <person name="Chang Y.-J."/>
            <person name="Jeffries C.D."/>
            <person name="Chain P."/>
            <person name="Rohde M."/>
            <person name="Goeker M."/>
            <person name="Bristow J."/>
            <person name="Eisen J.A."/>
            <person name="Markowitz V."/>
            <person name="Hugenholtz P."/>
            <person name="Kyrpides N.C."/>
            <person name="Klenk H.-P."/>
            <person name="Lapidus A."/>
        </authorList>
    </citation>
    <scope>NUCLEOTIDE SEQUENCE [LARGE SCALE GENOMIC DNA]</scope>
    <source>
        <strain evidence="3">DSM 15894 / CECT 5975 / LMG 20990 / XIL07</strain>
    </source>
</reference>
<proteinExistence type="predicted"/>
<dbReference type="RefSeq" id="WP_012877887.1">
    <property type="nucleotide sequence ID" value="NC_013530.1"/>
</dbReference>
<dbReference type="AlphaFoldDB" id="D1BZJ1"/>
<organism evidence="2 3">
    <name type="scientific">Xylanimonas cellulosilytica (strain DSM 15894 / JCM 12276 / CECT 5975 / KCTC 9989 / LMG 20990 / NBRC 107835 / XIL07)</name>
    <dbReference type="NCBI Taxonomy" id="446471"/>
    <lineage>
        <taxon>Bacteria</taxon>
        <taxon>Bacillati</taxon>
        <taxon>Actinomycetota</taxon>
        <taxon>Actinomycetes</taxon>
        <taxon>Micrococcales</taxon>
        <taxon>Promicromonosporaceae</taxon>
        <taxon>Xylanimonas</taxon>
    </lineage>
</organism>
<dbReference type="KEGG" id="xce:Xcel_1114"/>
<protein>
    <submittedName>
        <fullName evidence="2">Uncharacterized protein</fullName>
    </submittedName>
</protein>
<sequence length="303" mass="33721">MSGPARYAVPAWLEPLLPDVVAPLLLDVVDGDGGEVFWGIAADGTRRRLGTSLEDAYDAAGDVDVLFSDAVRERYGEEGPDGCLDLLWVPSHAGFHRLLLTRTDAHRVARLADAWARFRELDTRWRADPSSFLDAFAWIDAHPAFWIRSGVNEPGHPDWRDADFWRWETADHMQRVDIRPIRLDDGTTAIALETGGHVSEMERWERGTGTAYVVEDVYRTHYYDPRLDVSAPTFEEAVRRLALAIDAVFDLDGEERPEAPAPAGALSAEVATMLGPRSDPWADRRRVRFSDLGTGPGTSVSRG</sequence>